<comment type="caution">
    <text evidence="2">The sequence shown here is derived from an EMBL/GenBank/DDBJ whole genome shotgun (WGS) entry which is preliminary data.</text>
</comment>
<reference evidence="3" key="1">
    <citation type="submission" date="2017-12" db="EMBL/GenBank/DDBJ databases">
        <title>Draft genome sequence of Telmatospirillum siberiense 26-4b1T, an acidotolerant peatland alphaproteobacterium potentially involved in sulfur cycling.</title>
        <authorList>
            <person name="Hausmann B."/>
            <person name="Pjevac P."/>
            <person name="Schreck K."/>
            <person name="Herbold C.W."/>
            <person name="Daims H."/>
            <person name="Wagner M."/>
            <person name="Pester M."/>
            <person name="Loy A."/>
        </authorList>
    </citation>
    <scope>NUCLEOTIDE SEQUENCE [LARGE SCALE GENOMIC DNA]</scope>
    <source>
        <strain evidence="3">26-4b1</strain>
    </source>
</reference>
<feature type="domain" description="Hemerythrin-like" evidence="1">
    <location>
        <begin position="5"/>
        <end position="134"/>
    </location>
</feature>
<accession>A0A2N3PVH4</accession>
<keyword evidence="3" id="KW-1185">Reference proteome</keyword>
<protein>
    <recommendedName>
        <fullName evidence="1">Hemerythrin-like domain-containing protein</fullName>
    </recommendedName>
</protein>
<organism evidence="2 3">
    <name type="scientific">Telmatospirillum siberiense</name>
    <dbReference type="NCBI Taxonomy" id="382514"/>
    <lineage>
        <taxon>Bacteria</taxon>
        <taxon>Pseudomonadati</taxon>
        <taxon>Pseudomonadota</taxon>
        <taxon>Alphaproteobacteria</taxon>
        <taxon>Rhodospirillales</taxon>
        <taxon>Rhodospirillaceae</taxon>
        <taxon>Telmatospirillum</taxon>
    </lineage>
</organism>
<dbReference type="AlphaFoldDB" id="A0A2N3PVH4"/>
<evidence type="ECO:0000259" key="1">
    <source>
        <dbReference type="Pfam" id="PF01814"/>
    </source>
</evidence>
<dbReference type="Gene3D" id="1.20.120.520">
    <property type="entry name" value="nmb1532 protein domain like"/>
    <property type="match status" value="1"/>
</dbReference>
<dbReference type="OrthoDB" id="7203877at2"/>
<proteinExistence type="predicted"/>
<evidence type="ECO:0000313" key="3">
    <source>
        <dbReference type="Proteomes" id="UP000233293"/>
    </source>
</evidence>
<dbReference type="Pfam" id="PF01814">
    <property type="entry name" value="Hemerythrin"/>
    <property type="match status" value="1"/>
</dbReference>
<evidence type="ECO:0000313" key="2">
    <source>
        <dbReference type="EMBL" id="PKU24404.1"/>
    </source>
</evidence>
<dbReference type="InterPro" id="IPR012312">
    <property type="entry name" value="Hemerythrin-like"/>
</dbReference>
<dbReference type="Proteomes" id="UP000233293">
    <property type="component" value="Unassembled WGS sequence"/>
</dbReference>
<sequence>MAAKTENYRKQHKEIGEILKKIEQMLMVSRIEADAEPVATIMRELGGKISVHLAIEDSALYPRLIALSDIRIRSTAMRFKQEMGSLKTSFDDFRMRWAGSTAISLQPKQFIEETNAILTALHHRLEREETELYDIYDQVT</sequence>
<dbReference type="EMBL" id="PIUM01000011">
    <property type="protein sequence ID" value="PKU24404.1"/>
    <property type="molecule type" value="Genomic_DNA"/>
</dbReference>
<name>A0A2N3PVH4_9PROT</name>
<gene>
    <name evidence="2" type="ORF">CWS72_11165</name>
</gene>
<dbReference type="RefSeq" id="WP_101250690.1">
    <property type="nucleotide sequence ID" value="NZ_PIUM01000011.1"/>
</dbReference>